<evidence type="ECO:0000313" key="3">
    <source>
        <dbReference type="Proteomes" id="UP000588491"/>
    </source>
</evidence>
<dbReference type="Proteomes" id="UP000588491">
    <property type="component" value="Unassembled WGS sequence"/>
</dbReference>
<accession>A0A7Y0PND1</accession>
<keyword evidence="3" id="KW-1185">Reference proteome</keyword>
<proteinExistence type="predicted"/>
<dbReference type="InterPro" id="IPR025889">
    <property type="entry name" value="GSP17M-like_dom"/>
</dbReference>
<protein>
    <recommendedName>
        <fullName evidence="1">General stress protein 17M-like domain-containing protein</fullName>
    </recommendedName>
</protein>
<organism evidence="2 3">
    <name type="scientific">Niallia alba</name>
    <dbReference type="NCBI Taxonomy" id="2729105"/>
    <lineage>
        <taxon>Bacteria</taxon>
        <taxon>Bacillati</taxon>
        <taxon>Bacillota</taxon>
        <taxon>Bacilli</taxon>
        <taxon>Bacillales</taxon>
        <taxon>Bacillaceae</taxon>
        <taxon>Niallia</taxon>
    </lineage>
</organism>
<name>A0A7Y0PND1_9BACI</name>
<reference evidence="2 3" key="1">
    <citation type="submission" date="2020-04" db="EMBL/GenBank/DDBJ databases">
        <title>Bacillus sp. UniB3 isolated from commercial digestive syrup.</title>
        <authorList>
            <person name="Thorat V."/>
            <person name="Kirdat K."/>
            <person name="Tiwarekar B."/>
            <person name="Yadav A."/>
        </authorList>
    </citation>
    <scope>NUCLEOTIDE SEQUENCE [LARGE SCALE GENOMIC DNA]</scope>
    <source>
        <strain evidence="2 3">UniB3</strain>
    </source>
</reference>
<evidence type="ECO:0000259" key="1">
    <source>
        <dbReference type="Pfam" id="PF11181"/>
    </source>
</evidence>
<dbReference type="EMBL" id="JABBPK010000001">
    <property type="protein sequence ID" value="NMO78710.1"/>
    <property type="molecule type" value="Genomic_DNA"/>
</dbReference>
<gene>
    <name evidence="2" type="ORF">HHU08_17135</name>
</gene>
<dbReference type="RefSeq" id="WP_169188933.1">
    <property type="nucleotide sequence ID" value="NZ_JABBPK010000001.1"/>
</dbReference>
<evidence type="ECO:0000313" key="2">
    <source>
        <dbReference type="EMBL" id="NMO78710.1"/>
    </source>
</evidence>
<comment type="caution">
    <text evidence="2">The sequence shown here is derived from an EMBL/GenBank/DDBJ whole genome shotgun (WGS) entry which is preliminary data.</text>
</comment>
<dbReference type="AlphaFoldDB" id="A0A7Y0PND1"/>
<feature type="domain" description="General stress protein 17M-like" evidence="1">
    <location>
        <begin position="5"/>
        <end position="82"/>
    </location>
</feature>
<dbReference type="Pfam" id="PF11181">
    <property type="entry name" value="YflT"/>
    <property type="match status" value="1"/>
</dbReference>
<sequence>MTNSVVGIYDSPEATVDAIEELLSKGYSPDHISVITRNEQVALIEQETEVNTTSAINEGEPVSFLDRLKNFFAGTDLEPYEEELQAGKYIVLLDNDAETEEEKLNKLSFDNSEVDVIPSQTMNTTVERKKVE</sequence>